<name>A0A0F8ZA46_9ZZZZ</name>
<sequence>QHDKSLLFTIPRSFFGGARHSDCNLPLDYEGKWKRNINMKCPASNDGPQYYEKRNLKESDIVPVVLIQQVQSNNQLQSVFQCGWCSAKFSPDNECEANQLIEHIKKYAKHQDDSKIEYYDEVCRRILSGYAINDDQDKIKTIESKS</sequence>
<gene>
    <name evidence="1" type="ORF">LCGC14_2799590</name>
</gene>
<dbReference type="AlphaFoldDB" id="A0A0F8ZA46"/>
<reference evidence="1" key="1">
    <citation type="journal article" date="2015" name="Nature">
        <title>Complex archaea that bridge the gap between prokaryotes and eukaryotes.</title>
        <authorList>
            <person name="Spang A."/>
            <person name="Saw J.H."/>
            <person name="Jorgensen S.L."/>
            <person name="Zaremba-Niedzwiedzka K."/>
            <person name="Martijn J."/>
            <person name="Lind A.E."/>
            <person name="van Eijk R."/>
            <person name="Schleper C."/>
            <person name="Guy L."/>
            <person name="Ettema T.J."/>
        </authorList>
    </citation>
    <scope>NUCLEOTIDE SEQUENCE</scope>
</reference>
<protein>
    <submittedName>
        <fullName evidence="1">Uncharacterized protein</fullName>
    </submittedName>
</protein>
<proteinExistence type="predicted"/>
<organism evidence="1">
    <name type="scientific">marine sediment metagenome</name>
    <dbReference type="NCBI Taxonomy" id="412755"/>
    <lineage>
        <taxon>unclassified sequences</taxon>
        <taxon>metagenomes</taxon>
        <taxon>ecological metagenomes</taxon>
    </lineage>
</organism>
<feature type="non-terminal residue" evidence="1">
    <location>
        <position position="1"/>
    </location>
</feature>
<comment type="caution">
    <text evidence="1">The sequence shown here is derived from an EMBL/GenBank/DDBJ whole genome shotgun (WGS) entry which is preliminary data.</text>
</comment>
<dbReference type="EMBL" id="LAZR01052497">
    <property type="protein sequence ID" value="KKK82815.1"/>
    <property type="molecule type" value="Genomic_DNA"/>
</dbReference>
<accession>A0A0F8ZA46</accession>
<evidence type="ECO:0000313" key="1">
    <source>
        <dbReference type="EMBL" id="KKK82815.1"/>
    </source>
</evidence>